<dbReference type="InterPro" id="IPR012340">
    <property type="entry name" value="NA-bd_OB-fold"/>
</dbReference>
<dbReference type="InterPro" id="IPR023646">
    <property type="entry name" value="Prisomal_replication_PriB"/>
</dbReference>
<dbReference type="GO" id="GO:1990077">
    <property type="term" value="C:primosome complex"/>
    <property type="evidence" value="ECO:0007669"/>
    <property type="project" value="UniProtKB-UniRule"/>
</dbReference>
<dbReference type="HAMAP" id="MF_00720">
    <property type="entry name" value="PriB"/>
    <property type="match status" value="1"/>
</dbReference>
<dbReference type="NCBIfam" id="TIGR04418">
    <property type="entry name" value="PriB_gamma"/>
    <property type="match status" value="1"/>
</dbReference>
<dbReference type="SUPFAM" id="SSF50249">
    <property type="entry name" value="Nucleic acid-binding proteins"/>
    <property type="match status" value="1"/>
</dbReference>
<protein>
    <recommendedName>
        <fullName evidence="4">Replication restart protein PriB</fullName>
    </recommendedName>
</protein>
<dbReference type="Proteomes" id="UP000091926">
    <property type="component" value="Chromosome"/>
</dbReference>
<evidence type="ECO:0000313" key="5">
    <source>
        <dbReference type="EMBL" id="ANN77213.1"/>
    </source>
</evidence>
<dbReference type="EMBL" id="CP016172">
    <property type="protein sequence ID" value="ANN77213.1"/>
    <property type="molecule type" value="Genomic_DNA"/>
</dbReference>
<evidence type="ECO:0000256" key="3">
    <source>
        <dbReference type="ARBA" id="ARBA00023125"/>
    </source>
</evidence>
<dbReference type="GO" id="GO:0006269">
    <property type="term" value="P:DNA replication, synthesis of primer"/>
    <property type="evidence" value="ECO:0007669"/>
    <property type="project" value="UniProtKB-KW"/>
</dbReference>
<dbReference type="Gene3D" id="2.40.50.140">
    <property type="entry name" value="Nucleic acid-binding proteins"/>
    <property type="match status" value="1"/>
</dbReference>
<keyword evidence="2 4" id="KW-0235">DNA replication</keyword>
<dbReference type="PIRSF" id="PIRSF003135">
    <property type="entry name" value="Primosomal_n"/>
    <property type="match status" value="1"/>
</dbReference>
<keyword evidence="1 4" id="KW-0639">Primosome</keyword>
<comment type="subunit">
    <text evidence="4">Homodimer. Interacts with PriA and DnaT. Component of the replication restart primosome. Primosome assembly occurs via a 'hand-off' mechanism. PriA binds to replication forks, subsequently PriB then DnaT bind; DnaT then displaces ssDNA to generate the helicase loading substrate.</text>
</comment>
<comment type="function">
    <text evidence="4">Involved in the restart of stalled replication forks, which reloads the replicative helicase on sites other than the origin of replication; the PriA-PriB pathway is the major replication restart pathway. During primosome assembly it facilitates complex formation between PriA and DnaT on DNA; stabilizes PriA on DNA. Stimulates the DNA unwinding activity of PriA helicase.</text>
</comment>
<accession>A0A193GC70</accession>
<dbReference type="OrthoDB" id="5296916at2"/>
<evidence type="ECO:0000256" key="2">
    <source>
        <dbReference type="ARBA" id="ARBA00022705"/>
    </source>
</evidence>
<sequence length="105" mass="11209">MNETALSAQVLEREPIRHTPAGIPVLEMLLGHVSEVVEAGHPRRVELTIQAVVVGDLALMLADLQLGTSLQVQGFLAPVRQGAVKLKLHVQHATRLSAGQDPVVA</sequence>
<evidence type="ECO:0000256" key="1">
    <source>
        <dbReference type="ARBA" id="ARBA00022515"/>
    </source>
</evidence>
<dbReference type="RefSeq" id="WP_066656291.1">
    <property type="nucleotide sequence ID" value="NZ_CBCSCL010000014.1"/>
</dbReference>
<evidence type="ECO:0000256" key="4">
    <source>
        <dbReference type="HAMAP-Rule" id="MF_00720"/>
    </source>
</evidence>
<dbReference type="InterPro" id="IPR000424">
    <property type="entry name" value="Primosome_PriB/ssb"/>
</dbReference>
<keyword evidence="6" id="KW-1185">Reference proteome</keyword>
<reference evidence="5 6" key="1">
    <citation type="submission" date="2016-06" db="EMBL/GenBank/DDBJ databases">
        <title>Complete genome sequences of Bordetella bronchialis and Bordetella flabilis.</title>
        <authorList>
            <person name="LiPuma J.J."/>
            <person name="Spilker T."/>
        </authorList>
    </citation>
    <scope>NUCLEOTIDE SEQUENCE [LARGE SCALE GENOMIC DNA]</scope>
    <source>
        <strain evidence="5 6">AU10664</strain>
    </source>
</reference>
<dbReference type="STRING" id="463014.BAU07_08930"/>
<dbReference type="AlphaFoldDB" id="A0A193GC70"/>
<organism evidence="5 6">
    <name type="scientific">Bordetella flabilis</name>
    <dbReference type="NCBI Taxonomy" id="463014"/>
    <lineage>
        <taxon>Bacteria</taxon>
        <taxon>Pseudomonadati</taxon>
        <taxon>Pseudomonadota</taxon>
        <taxon>Betaproteobacteria</taxon>
        <taxon>Burkholderiales</taxon>
        <taxon>Alcaligenaceae</taxon>
        <taxon>Bordetella</taxon>
    </lineage>
</organism>
<keyword evidence="3 4" id="KW-0238">DNA-binding</keyword>
<comment type="similarity">
    <text evidence="4">Belongs to the PriB family.</text>
</comment>
<dbReference type="KEGG" id="bfz:BAU07_08930"/>
<dbReference type="Pfam" id="PF22657">
    <property type="entry name" value="SSB_1"/>
    <property type="match status" value="1"/>
</dbReference>
<name>A0A193GC70_9BORD</name>
<dbReference type="GO" id="GO:0003697">
    <property type="term" value="F:single-stranded DNA binding"/>
    <property type="evidence" value="ECO:0007669"/>
    <property type="project" value="UniProtKB-UniRule"/>
</dbReference>
<proteinExistence type="inferred from homology"/>
<gene>
    <name evidence="4" type="primary">priB</name>
    <name evidence="5" type="ORF">BAU07_08930</name>
</gene>
<evidence type="ECO:0000313" key="6">
    <source>
        <dbReference type="Proteomes" id="UP000091926"/>
    </source>
</evidence>
<dbReference type="PROSITE" id="PS50935">
    <property type="entry name" value="SSB"/>
    <property type="match status" value="1"/>
</dbReference>